<evidence type="ECO:0000313" key="4">
    <source>
        <dbReference type="Proteomes" id="UP000327236"/>
    </source>
</evidence>
<proteinExistence type="predicted"/>
<dbReference type="EMBL" id="VYWW01000015">
    <property type="protein sequence ID" value="KAA9322861.1"/>
    <property type="molecule type" value="Genomic_DNA"/>
</dbReference>
<gene>
    <name evidence="3" type="ORF">AAC431_01390</name>
    <name evidence="2" type="ORF">F6H94_04425</name>
</gene>
<dbReference type="OrthoDB" id="2990788at2"/>
<name>A0A5N1IFZ3_LACJE</name>
<keyword evidence="1" id="KW-0963">Cytoplasm</keyword>
<sequence>MSYNLDLENTNIPARVAIIVFLNQAQDQFKLRQFGDIVYFSKRKKYCLIYVNQNGARELTIKLNKLHFVKKAEISPTSELDFSREHEEGQINKLASEAEQILEENEEYKQ</sequence>
<dbReference type="Pfam" id="PF09902">
    <property type="entry name" value="DUF2129"/>
    <property type="match status" value="1"/>
</dbReference>
<dbReference type="RefSeq" id="WP_006584548.1">
    <property type="nucleotide sequence ID" value="NZ_CATOUV010000001.1"/>
</dbReference>
<reference evidence="3 5" key="2">
    <citation type="submission" date="2024-04" db="EMBL/GenBank/DDBJ databases">
        <title>Three lactobacilli isolated from voided urine samples from females with type 2 diabetes.</title>
        <authorList>
            <person name="Kula A."/>
            <person name="Stegman N."/>
            <person name="Putonti C."/>
        </authorList>
    </citation>
    <scope>NUCLEOTIDE SEQUENCE [LARGE SCALE GENOMIC DNA]</scope>
    <source>
        <strain evidence="3 5">1855</strain>
    </source>
</reference>
<evidence type="ECO:0000313" key="2">
    <source>
        <dbReference type="EMBL" id="KAA9322861.1"/>
    </source>
</evidence>
<evidence type="ECO:0000313" key="3">
    <source>
        <dbReference type="EMBL" id="MEL0564580.1"/>
    </source>
</evidence>
<organism evidence="2 4">
    <name type="scientific">Lactobacillus jensenii</name>
    <dbReference type="NCBI Taxonomy" id="109790"/>
    <lineage>
        <taxon>Bacteria</taxon>
        <taxon>Bacillati</taxon>
        <taxon>Bacillota</taxon>
        <taxon>Bacilli</taxon>
        <taxon>Lactobacillales</taxon>
        <taxon>Lactobacillaceae</taxon>
        <taxon>Lactobacillus</taxon>
    </lineage>
</organism>
<comment type="caution">
    <text evidence="2">The sequence shown here is derived from an EMBL/GenBank/DDBJ whole genome shotgun (WGS) entry which is preliminary data.</text>
</comment>
<accession>A0A5N1IFZ3</accession>
<dbReference type="AlphaFoldDB" id="A0A5N1IFZ3"/>
<evidence type="ECO:0000313" key="5">
    <source>
        <dbReference type="Proteomes" id="UP001385848"/>
    </source>
</evidence>
<keyword evidence="5" id="KW-1185">Reference proteome</keyword>
<dbReference type="GeneID" id="31743212"/>
<reference evidence="2 4" key="1">
    <citation type="submission" date="2019-09" db="EMBL/GenBank/DDBJ databases">
        <title>Draft genome sequence assemblies of isolates from the urinary tract.</title>
        <authorList>
            <person name="Mores C.R."/>
            <person name="Putonti C."/>
            <person name="Wolfe A.J."/>
        </authorList>
    </citation>
    <scope>NUCLEOTIDE SEQUENCE [LARGE SCALE GENOMIC DNA]</scope>
    <source>
        <strain evidence="2 4">UMB246</strain>
    </source>
</reference>
<evidence type="ECO:0000256" key="1">
    <source>
        <dbReference type="ARBA" id="ARBA00022490"/>
    </source>
</evidence>
<dbReference type="KEGG" id="lje:BUE77_05725"/>
<dbReference type="EMBL" id="JBBVUL010000002">
    <property type="protein sequence ID" value="MEL0564580.1"/>
    <property type="molecule type" value="Genomic_DNA"/>
</dbReference>
<dbReference type="Proteomes" id="UP001385848">
    <property type="component" value="Unassembled WGS sequence"/>
</dbReference>
<dbReference type="InterPro" id="IPR016979">
    <property type="entry name" value="DUF2129"/>
</dbReference>
<dbReference type="Proteomes" id="UP000327236">
    <property type="component" value="Unassembled WGS sequence"/>
</dbReference>
<protein>
    <submittedName>
        <fullName evidence="2">DUF2129 domain-containing protein</fullName>
    </submittedName>
    <submittedName>
        <fullName evidence="3">YlbG family protein</fullName>
    </submittedName>
</protein>